<evidence type="ECO:0000256" key="2">
    <source>
        <dbReference type="ARBA" id="ARBA00003717"/>
    </source>
</evidence>
<dbReference type="PROSITE" id="PS01280">
    <property type="entry name" value="GIDA_1"/>
    <property type="match status" value="1"/>
</dbReference>
<dbReference type="AlphaFoldDB" id="C9RP19"/>
<comment type="similarity">
    <text evidence="3 11">Belongs to the MnmG family.</text>
</comment>
<dbReference type="InterPro" id="IPR026904">
    <property type="entry name" value="MnmG_C"/>
</dbReference>
<dbReference type="FunFam" id="3.50.50.60:FF:000002">
    <property type="entry name" value="tRNA uridine 5-carboxymethylaminomethyl modification enzyme MnmG"/>
    <property type="match status" value="1"/>
</dbReference>
<keyword evidence="7 11" id="KW-0274">FAD</keyword>
<keyword evidence="11" id="KW-0963">Cytoplasm</keyword>
<evidence type="ECO:0000256" key="5">
    <source>
        <dbReference type="ARBA" id="ARBA00022630"/>
    </source>
</evidence>
<comment type="subcellular location">
    <subcellularLocation>
        <location evidence="11">Cytoplasm</location>
    </subcellularLocation>
</comment>
<dbReference type="OrthoDB" id="9815560at2"/>
<feature type="binding site" evidence="11">
    <location>
        <begin position="285"/>
        <end position="299"/>
    </location>
    <ligand>
        <name>NAD(+)</name>
        <dbReference type="ChEBI" id="CHEBI:57540"/>
    </ligand>
</feature>
<keyword evidence="6 11" id="KW-0819">tRNA processing</keyword>
<dbReference type="FunFam" id="1.10.150.570:FF:000001">
    <property type="entry name" value="tRNA uridine 5-carboxymethylaminomethyl modification enzyme MnmG"/>
    <property type="match status" value="1"/>
</dbReference>
<dbReference type="GO" id="GO:0002098">
    <property type="term" value="P:tRNA wobble uridine modification"/>
    <property type="evidence" value="ECO:0007669"/>
    <property type="project" value="InterPro"/>
</dbReference>
<dbReference type="HOGENOM" id="CLU_007831_2_2_0"/>
<dbReference type="InterPro" id="IPR036188">
    <property type="entry name" value="FAD/NAD-bd_sf"/>
</dbReference>
<dbReference type="SUPFAM" id="SSF51905">
    <property type="entry name" value="FAD/NAD(P)-binding domain"/>
    <property type="match status" value="1"/>
</dbReference>
<dbReference type="InterPro" id="IPR004416">
    <property type="entry name" value="MnmG"/>
</dbReference>
<dbReference type="Gene3D" id="1.10.150.570">
    <property type="entry name" value="GidA associated domain, C-terminal subdomain"/>
    <property type="match status" value="1"/>
</dbReference>
<evidence type="ECO:0000313" key="13">
    <source>
        <dbReference type="EMBL" id="ACX76487.1"/>
    </source>
</evidence>
<evidence type="ECO:0000256" key="9">
    <source>
        <dbReference type="ARBA" id="ARBA00025948"/>
    </source>
</evidence>
<dbReference type="GO" id="GO:0030488">
    <property type="term" value="P:tRNA methylation"/>
    <property type="evidence" value="ECO:0007669"/>
    <property type="project" value="TreeGrafter"/>
</dbReference>
<dbReference type="GO" id="GO:0050660">
    <property type="term" value="F:flavin adenine dinucleotide binding"/>
    <property type="evidence" value="ECO:0007669"/>
    <property type="project" value="UniProtKB-UniRule"/>
</dbReference>
<evidence type="ECO:0000256" key="3">
    <source>
        <dbReference type="ARBA" id="ARBA00007653"/>
    </source>
</evidence>
<dbReference type="Pfam" id="PF13932">
    <property type="entry name" value="SAM_GIDA_C"/>
    <property type="match status" value="1"/>
</dbReference>
<comment type="caution">
    <text evidence="11">Lacks conserved residue(s) required for the propagation of feature annotation.</text>
</comment>
<dbReference type="HAMAP" id="MF_00129">
    <property type="entry name" value="MnmG_GidA"/>
    <property type="match status" value="1"/>
</dbReference>
<reference evidence="14" key="3">
    <citation type="submission" date="2010-08" db="EMBL/GenBank/DDBJ databases">
        <authorList>
            <person name="Durkin A.S."/>
            <person name="Nelson K.E."/>
            <person name="Morrison M."/>
            <person name="Forsberg C.W."/>
            <person name="Wilson D.B."/>
            <person name="Russell J.B."/>
            <person name="Cann I.K.O."/>
            <person name="Mackie R.I."/>
            <person name="White B.A."/>
        </authorList>
    </citation>
    <scope>NUCLEOTIDE SEQUENCE</scope>
    <source>
        <strain evidence="14">S85</strain>
    </source>
</reference>
<dbReference type="Pfam" id="PF01134">
    <property type="entry name" value="GIDA"/>
    <property type="match status" value="1"/>
</dbReference>
<evidence type="ECO:0000256" key="10">
    <source>
        <dbReference type="ARBA" id="ARBA00031800"/>
    </source>
</evidence>
<evidence type="ECO:0000259" key="12">
    <source>
        <dbReference type="SMART" id="SM01228"/>
    </source>
</evidence>
<reference evidence="15" key="2">
    <citation type="submission" date="2010-08" db="EMBL/GenBank/DDBJ databases">
        <title>Complete sequence of Fibrobacter succinogenes subsp. succinogenes S85.</title>
        <authorList>
            <person name="Durkin A.S."/>
            <person name="Nelson K.E."/>
            <person name="Morrison M."/>
            <person name="Forsberg C.W."/>
            <person name="Wilson D.B."/>
            <person name="Russell J.B."/>
            <person name="Cann I.K.O."/>
            <person name="Mackie R.I."/>
            <person name="White B.A."/>
        </authorList>
    </citation>
    <scope>NUCLEOTIDE SEQUENCE [LARGE SCALE GENOMIC DNA]</scope>
    <source>
        <strain evidence="15">ATCC 19169 / S85</strain>
    </source>
</reference>
<dbReference type="EMBL" id="CP002158">
    <property type="protein sequence ID" value="ADL26935.1"/>
    <property type="molecule type" value="Genomic_DNA"/>
</dbReference>
<feature type="domain" description="tRNA uridine 5-carboxymethylaminomethyl modification enzyme C-terminal subdomain" evidence="12">
    <location>
        <begin position="556"/>
        <end position="627"/>
    </location>
</feature>
<organism evidence="14 15">
    <name type="scientific">Fibrobacter succinogenes (strain ATCC 19169 / S85)</name>
    <dbReference type="NCBI Taxonomy" id="59374"/>
    <lineage>
        <taxon>Bacteria</taxon>
        <taxon>Pseudomonadati</taxon>
        <taxon>Fibrobacterota</taxon>
        <taxon>Fibrobacteria</taxon>
        <taxon>Fibrobacterales</taxon>
        <taxon>Fibrobacteraceae</taxon>
        <taxon>Fibrobacter</taxon>
    </lineage>
</organism>
<comment type="function">
    <text evidence="2 11">NAD-binding protein involved in the addition of a carboxymethylaminomethyl (cmnm) group at the wobble position (U34) of certain tRNAs, forming tRNA-cmnm(5)s(2)U34.</text>
</comment>
<dbReference type="PATRIC" id="fig|59374.8.peg.160"/>
<dbReference type="Pfam" id="PF21680">
    <property type="entry name" value="GIDA_C_1st"/>
    <property type="match status" value="1"/>
</dbReference>
<dbReference type="GO" id="GO:0005829">
    <property type="term" value="C:cytosol"/>
    <property type="evidence" value="ECO:0007669"/>
    <property type="project" value="TreeGrafter"/>
</dbReference>
<name>C9RP19_FIBSS</name>
<dbReference type="KEGG" id="fsu:Fisuc_2906"/>
<dbReference type="NCBIfam" id="TIGR00136">
    <property type="entry name" value="mnmG_gidA"/>
    <property type="match status" value="1"/>
</dbReference>
<dbReference type="InterPro" id="IPR044920">
    <property type="entry name" value="MnmG_C_subdom_sf"/>
</dbReference>
<evidence type="ECO:0000256" key="8">
    <source>
        <dbReference type="ARBA" id="ARBA00023027"/>
    </source>
</evidence>
<proteinExistence type="inferred from homology"/>
<dbReference type="PANTHER" id="PTHR11806:SF0">
    <property type="entry name" value="PROTEIN MTO1 HOMOLOG, MITOCHONDRIAL"/>
    <property type="match status" value="1"/>
</dbReference>
<evidence type="ECO:0000256" key="1">
    <source>
        <dbReference type="ARBA" id="ARBA00001974"/>
    </source>
</evidence>
<comment type="cofactor">
    <cofactor evidence="1 11">
        <name>FAD</name>
        <dbReference type="ChEBI" id="CHEBI:57692"/>
    </cofactor>
</comment>
<dbReference type="InterPro" id="IPR002218">
    <property type="entry name" value="MnmG-rel"/>
</dbReference>
<keyword evidence="5 11" id="KW-0285">Flavoprotein</keyword>
<gene>
    <name evidence="11 14" type="primary">gidA</name>
    <name evidence="11" type="synonym">mnmG</name>
    <name evidence="13" type="ordered locus">Fisuc_2906</name>
    <name evidence="14" type="ordered locus">FSU_0168</name>
</gene>
<evidence type="ECO:0000313" key="16">
    <source>
        <dbReference type="Proteomes" id="UP000001497"/>
    </source>
</evidence>
<keyword evidence="8 11" id="KW-0520">NAD</keyword>
<keyword evidence="16" id="KW-1185">Reference proteome</keyword>
<dbReference type="EMBL" id="CP001792">
    <property type="protein sequence ID" value="ACX76487.1"/>
    <property type="molecule type" value="Genomic_DNA"/>
</dbReference>
<dbReference type="Gene3D" id="1.10.10.1800">
    <property type="entry name" value="tRNA uridine 5-carboxymethylaminomethyl modification enzyme MnmG/GidA"/>
    <property type="match status" value="1"/>
</dbReference>
<dbReference type="InterPro" id="IPR040131">
    <property type="entry name" value="MnmG_N"/>
</dbReference>
<dbReference type="Gene3D" id="3.50.50.60">
    <property type="entry name" value="FAD/NAD(P)-binding domain"/>
    <property type="match status" value="2"/>
</dbReference>
<evidence type="ECO:0000256" key="6">
    <source>
        <dbReference type="ARBA" id="ARBA00022694"/>
    </source>
</evidence>
<protein>
    <recommendedName>
        <fullName evidence="4 11">tRNA uridine 5-carboxymethylaminomethyl modification enzyme MnmG</fullName>
    </recommendedName>
    <alternativeName>
        <fullName evidence="10 11">Glucose-inhibited division protein A</fullName>
    </alternativeName>
</protein>
<dbReference type="RefSeq" id="WP_014545013.1">
    <property type="nucleotide sequence ID" value="NC_013410.1"/>
</dbReference>
<sequence length="633" mass="70623">MIIAEFDVVVVGGGHAGIEATHAAWKIGVKTAMLTMDLNAIGRMSCNPAVGGVAKGQIVRDIDALGGLMGLLTDKAGIQFRMLNMSKGPAVWGPRAQCDMKYYSEVARETMESLPGLTLIQGELASFERMNDGRLELILLNGDRYITRAIVVTSGTFLASKMFTGLETSIGGRVGEPSADKLSECLAKNGIRLRRLKTGTPSRLDPDSIDFNECDVQHGDEHPWPMSDRHFDGATPDKFWGDQINKFIRNDCVCWITRTNIKTHDILRSGFKDSPMFSGRIHGKGPRYCPSIEDKINRFGDRDGHQLFLEPEQADIGRVYINGFSSSLPADIQLAAIHTIPGLTRAKVLQIGYAVEYDSVDATQLYPTFECKNVPGLYFAGQVCGTSGYEEAAGQGLMAGINAALKVKGEEPFILGRSESYLGVMVDDLVNILLDEPYRMFTSRAEYRLFLRSDNAEMRLKEKARKIGMISDRDWEDWTRRRDLMASLKTQFTETSATPEEANTILEAGGQALASERTRWINVLRRPGIDPETFFKVAAPDANITRRDQWYMYAEELYAGFFDRQEREIDDQKKMEKVKLSPDFDYMSITAISIESRQRLNAHKPLTLGQASRVPGVRPADITVLAHWLDSRT</sequence>
<dbReference type="KEGG" id="fsc:FSU_0168"/>
<evidence type="ECO:0000256" key="7">
    <source>
        <dbReference type="ARBA" id="ARBA00022827"/>
    </source>
</evidence>
<evidence type="ECO:0000313" key="14">
    <source>
        <dbReference type="EMBL" id="ADL26935.1"/>
    </source>
</evidence>
<dbReference type="SMART" id="SM01228">
    <property type="entry name" value="GIDA_assoc_3"/>
    <property type="match status" value="1"/>
</dbReference>
<dbReference type="InterPro" id="IPR047001">
    <property type="entry name" value="MnmG_C_subdom"/>
</dbReference>
<evidence type="ECO:0000256" key="4">
    <source>
        <dbReference type="ARBA" id="ARBA00020461"/>
    </source>
</evidence>
<comment type="subunit">
    <text evidence="9 11">Homodimer. Heterotetramer of two MnmE and two MnmG subunits.</text>
</comment>
<evidence type="ECO:0000313" key="15">
    <source>
        <dbReference type="Proteomes" id="UP000000517"/>
    </source>
</evidence>
<accession>C9RP19</accession>
<dbReference type="PANTHER" id="PTHR11806">
    <property type="entry name" value="GLUCOSE INHIBITED DIVISION PROTEIN A"/>
    <property type="match status" value="1"/>
</dbReference>
<feature type="binding site" evidence="11">
    <location>
        <begin position="12"/>
        <end position="17"/>
    </location>
    <ligand>
        <name>FAD</name>
        <dbReference type="ChEBI" id="CHEBI:57692"/>
    </ligand>
</feature>
<dbReference type="eggNOG" id="COG0445">
    <property type="taxonomic scope" value="Bacteria"/>
</dbReference>
<reference evidence="13 16" key="1">
    <citation type="submission" date="2009-10" db="EMBL/GenBank/DDBJ databases">
        <title>Complete sequence of Fibrobacter succinogenes subsp. succinogenes S85.</title>
        <authorList>
            <consortium name="US DOE Joint Genome Institute"/>
            <person name="Lucas S."/>
            <person name="Copeland A."/>
            <person name="Lapidus A."/>
            <person name="Glavina del Rio T."/>
            <person name="Tice H."/>
            <person name="Bruce D."/>
            <person name="Goodwin L."/>
            <person name="Pitluck S."/>
            <person name="Chertkov O."/>
            <person name="Detter J.C."/>
            <person name="Han C."/>
            <person name="Tapia R."/>
            <person name="Larimer F."/>
            <person name="Land M."/>
            <person name="Hauser L."/>
            <person name="Kyrpides N."/>
            <person name="Mikhailova N."/>
            <person name="Weimer P.J."/>
            <person name="Stevenson D.M."/>
            <person name="Boyum J."/>
            <person name="Brumm P.I."/>
            <person name="Mead D."/>
        </authorList>
    </citation>
    <scope>NUCLEOTIDE SEQUENCE [LARGE SCALE GENOMIC DNA]</scope>
    <source>
        <strain evidence="16">ATCC 19169 / S85</strain>
        <strain evidence="13">S85</strain>
    </source>
</reference>
<dbReference type="InterPro" id="IPR049312">
    <property type="entry name" value="GIDA_C_N"/>
</dbReference>
<dbReference type="Proteomes" id="UP000000517">
    <property type="component" value="Chromosome"/>
</dbReference>
<evidence type="ECO:0000256" key="11">
    <source>
        <dbReference type="HAMAP-Rule" id="MF_00129"/>
    </source>
</evidence>
<dbReference type="Proteomes" id="UP000001497">
    <property type="component" value="Chromosome"/>
</dbReference>
<dbReference type="STRING" id="59374.FSU_0168"/>
<dbReference type="InterPro" id="IPR020595">
    <property type="entry name" value="MnmG-rel_CS"/>
</dbReference>